<dbReference type="InterPro" id="IPR035901">
    <property type="entry name" value="GIY-YIG_endonuc_sf"/>
</dbReference>
<dbReference type="EMBL" id="CAICTM010000511">
    <property type="protein sequence ID" value="CAB9511976.1"/>
    <property type="molecule type" value="Genomic_DNA"/>
</dbReference>
<dbReference type="Proteomes" id="UP001153069">
    <property type="component" value="Unassembled WGS sequence"/>
</dbReference>
<gene>
    <name evidence="2" type="ORF">SEMRO_512_G157640.1</name>
</gene>
<protein>
    <recommendedName>
        <fullName evidence="1">GIY-YIG domain-containing protein</fullName>
    </recommendedName>
</protein>
<feature type="domain" description="GIY-YIG" evidence="1">
    <location>
        <begin position="376"/>
        <end position="460"/>
    </location>
</feature>
<comment type="caution">
    <text evidence="2">The sequence shown here is derived from an EMBL/GenBank/DDBJ whole genome shotgun (WGS) entry which is preliminary data.</text>
</comment>
<dbReference type="PROSITE" id="PS50164">
    <property type="entry name" value="GIY_YIG"/>
    <property type="match status" value="1"/>
</dbReference>
<dbReference type="Gene3D" id="3.40.1440.10">
    <property type="entry name" value="GIY-YIG endonuclease"/>
    <property type="match status" value="1"/>
</dbReference>
<sequence>MYHFLREIDVLGVDEFGCIPAQLVTVMDIILRRLRRSPRFMGGVLLMPTMDAKQLYPIKGNHPMLSSHIITCFSFYRLEWSVRAARDPPLLRMQKITRMRQSELTEEIRQEFVALFVQHVGHIDKLTSPGVPPNATFVFAHLDNVKEPHSLVLYKGAVYQATFNYAGRFSQAQLVYLHEIPPQSTVNEMKPFDAYVAPPGCREAPPLDVTVQTLVEELGWKKVKVTKCPAHSRHVQRNTLARRIQYGLRLFTSATIHGVMGQTLNVLVSQVSDEDPLYSLWEREQVIVLLSRTRRARDMIFAGDKTQTANALFNALFKVSQFSEYIEHLLDRLIEYHPEHPRHSSHQQTPLTLRQHAIHYAQHPFRTKDAEIPSNCSGFAYILVSQAQPDVTYIGETQNLRERLTLHYQGSACSQTSIEHLRPWGMLAFVAGFEFSKSRRKSFESRWKALRDALRGSYSAQKVAELALQVMAERQRDYPEEKLSYVQSVI</sequence>
<dbReference type="AlphaFoldDB" id="A0A9N8HF86"/>
<evidence type="ECO:0000259" key="1">
    <source>
        <dbReference type="PROSITE" id="PS50164"/>
    </source>
</evidence>
<reference evidence="2" key="1">
    <citation type="submission" date="2020-06" db="EMBL/GenBank/DDBJ databases">
        <authorList>
            <consortium name="Plant Systems Biology data submission"/>
        </authorList>
    </citation>
    <scope>NUCLEOTIDE SEQUENCE</scope>
    <source>
        <strain evidence="2">D6</strain>
    </source>
</reference>
<dbReference type="OrthoDB" id="10053386at2759"/>
<evidence type="ECO:0000313" key="2">
    <source>
        <dbReference type="EMBL" id="CAB9511976.1"/>
    </source>
</evidence>
<organism evidence="2 3">
    <name type="scientific">Seminavis robusta</name>
    <dbReference type="NCBI Taxonomy" id="568900"/>
    <lineage>
        <taxon>Eukaryota</taxon>
        <taxon>Sar</taxon>
        <taxon>Stramenopiles</taxon>
        <taxon>Ochrophyta</taxon>
        <taxon>Bacillariophyta</taxon>
        <taxon>Bacillariophyceae</taxon>
        <taxon>Bacillariophycidae</taxon>
        <taxon>Naviculales</taxon>
        <taxon>Naviculaceae</taxon>
        <taxon>Seminavis</taxon>
    </lineage>
</organism>
<name>A0A9N8HF86_9STRA</name>
<proteinExistence type="predicted"/>
<dbReference type="Pfam" id="PF01541">
    <property type="entry name" value="GIY-YIG"/>
    <property type="match status" value="1"/>
</dbReference>
<dbReference type="InterPro" id="IPR000305">
    <property type="entry name" value="GIY-YIG_endonuc"/>
</dbReference>
<keyword evidence="3" id="KW-1185">Reference proteome</keyword>
<accession>A0A9N8HF86</accession>
<evidence type="ECO:0000313" key="3">
    <source>
        <dbReference type="Proteomes" id="UP001153069"/>
    </source>
</evidence>